<name>A0ABS2FMT7_9FIRM</name>
<sequence length="732" mass="85179">MSKIGELGKKVEFVLKKEGISGLAKKSYTYVKLTGPRMKEKKYIGKVFKDVLFINGVDFNALPHPPRYRVLHQIEQLQANNIDCDQNFYLHLDFDQVRNYRVFIIYRAPYNEELGKFIRKAKELNKTVIYDIDDLVIDTKYTDTIKYLKTMSPEEKSGYDQGVRDMQRTLSMCDAVITTTEGMANELKKYCPKVFINRNTASEEMVSLSEKAFESERVVKENSSIVKLGYFSGSITHNDDFILIQPAIEKLMKKYTNVELHIVGLLDIPKEFESFKDRVIAHPFVNWKELPKLIASIDINLAPLESSIFNEAKSENKWIEAALVHVPTVASNLGAFKRMIQNKETGILCDTTEDWYDALEMLILKQELRKSIGDKAYEYCKNNCTTVLTGYPLAKFLKSMMQPNIAFVLPALNISGGIMVAFEHCRILKEHGIDVTIINDDYDQTKWITFDGVEFPVLPSRYSYFKGSFDKAVATMWSTVNFLEKYSNIKQRFYLVQNFETNFYQANDSLRLKANSKYSPNVPVTFLTISKWCQKWLKEKYEKEARYVPNGIHINNYRGEKRNFEGKIRILIEGDCGVYYKNVDESFKITNQLDHHKFEIWYLSYNAKPKDWYKVDKFFNKVPFEEVSKVYKSCHILLKTSILESFSYPPLEMMATGGYVVAVPNDGNKEYLKHEENCLFYERGNIEEGLKSIYKICEDKELRENLYINGLKTSQNRDWKALDEKIVQFYSS</sequence>
<dbReference type="PANTHER" id="PTHR46401">
    <property type="entry name" value="GLYCOSYLTRANSFERASE WBBK-RELATED"/>
    <property type="match status" value="1"/>
</dbReference>
<protein>
    <submittedName>
        <fullName evidence="3">Glycosyltransferase</fullName>
    </submittedName>
</protein>
<dbReference type="Pfam" id="PF13692">
    <property type="entry name" value="Glyco_trans_1_4"/>
    <property type="match status" value="1"/>
</dbReference>
<dbReference type="SUPFAM" id="SSF53756">
    <property type="entry name" value="UDP-Glycosyltransferase/glycogen phosphorylase"/>
    <property type="match status" value="2"/>
</dbReference>
<dbReference type="Gene3D" id="3.40.50.2000">
    <property type="entry name" value="Glycogen Phosphorylase B"/>
    <property type="match status" value="2"/>
</dbReference>
<dbReference type="Gene3D" id="3.40.50.11090">
    <property type="match status" value="1"/>
</dbReference>
<organism evidence="3 4">
    <name type="scientific">Faecalicoccus acidiformans</name>
    <dbReference type="NCBI Taxonomy" id="915173"/>
    <lineage>
        <taxon>Bacteria</taxon>
        <taxon>Bacillati</taxon>
        <taxon>Bacillota</taxon>
        <taxon>Erysipelotrichia</taxon>
        <taxon>Erysipelotrichales</taxon>
        <taxon>Erysipelotrichaceae</taxon>
        <taxon>Faecalicoccus</taxon>
    </lineage>
</organism>
<evidence type="ECO:0000259" key="2">
    <source>
        <dbReference type="Pfam" id="PF00534"/>
    </source>
</evidence>
<evidence type="ECO:0000256" key="1">
    <source>
        <dbReference type="ARBA" id="ARBA00022679"/>
    </source>
</evidence>
<dbReference type="EMBL" id="JACJLU010000004">
    <property type="protein sequence ID" value="MBM6831333.1"/>
    <property type="molecule type" value="Genomic_DNA"/>
</dbReference>
<accession>A0ABS2FMT7</accession>
<evidence type="ECO:0000313" key="4">
    <source>
        <dbReference type="Proteomes" id="UP000775500"/>
    </source>
</evidence>
<reference evidence="3 4" key="1">
    <citation type="journal article" date="2021" name="Sci. Rep.">
        <title>The distribution of antibiotic resistance genes in chicken gut microbiota commensals.</title>
        <authorList>
            <person name="Juricova H."/>
            <person name="Matiasovicova J."/>
            <person name="Kubasova T."/>
            <person name="Cejkova D."/>
            <person name="Rychlik I."/>
        </authorList>
    </citation>
    <scope>NUCLEOTIDE SEQUENCE [LARGE SCALE GENOMIC DNA]</scope>
    <source>
        <strain evidence="3 4">An423</strain>
    </source>
</reference>
<dbReference type="CDD" id="cd03801">
    <property type="entry name" value="GT4_PimA-like"/>
    <property type="match status" value="1"/>
</dbReference>
<comment type="caution">
    <text evidence="3">The sequence shown here is derived from an EMBL/GenBank/DDBJ whole genome shotgun (WGS) entry which is preliminary data.</text>
</comment>
<keyword evidence="1" id="KW-0808">Transferase</keyword>
<dbReference type="PANTHER" id="PTHR46401:SF2">
    <property type="entry name" value="GLYCOSYLTRANSFERASE WBBK-RELATED"/>
    <property type="match status" value="1"/>
</dbReference>
<dbReference type="RefSeq" id="WP_204685452.1">
    <property type="nucleotide sequence ID" value="NZ_JACJLU010000004.1"/>
</dbReference>
<dbReference type="Pfam" id="PF00534">
    <property type="entry name" value="Glycos_transf_1"/>
    <property type="match status" value="1"/>
</dbReference>
<gene>
    <name evidence="3" type="ORF">H5982_04315</name>
</gene>
<dbReference type="InterPro" id="IPR001296">
    <property type="entry name" value="Glyco_trans_1"/>
</dbReference>
<proteinExistence type="predicted"/>
<dbReference type="Proteomes" id="UP000775500">
    <property type="component" value="Unassembled WGS sequence"/>
</dbReference>
<keyword evidence="4" id="KW-1185">Reference proteome</keyword>
<feature type="domain" description="Glycosyl transferase family 1" evidence="2">
    <location>
        <begin position="617"/>
        <end position="711"/>
    </location>
</feature>
<evidence type="ECO:0000313" key="3">
    <source>
        <dbReference type="EMBL" id="MBM6831333.1"/>
    </source>
</evidence>